<organism evidence="1 2">
    <name type="scientific">Paenibacillus sedimenti</name>
    <dbReference type="NCBI Taxonomy" id="2770274"/>
    <lineage>
        <taxon>Bacteria</taxon>
        <taxon>Bacillati</taxon>
        <taxon>Bacillota</taxon>
        <taxon>Bacilli</taxon>
        <taxon>Bacillales</taxon>
        <taxon>Paenibacillaceae</taxon>
        <taxon>Paenibacillus</taxon>
    </lineage>
</organism>
<keyword evidence="2" id="KW-1185">Reference proteome</keyword>
<reference evidence="1" key="1">
    <citation type="submission" date="2020-09" db="EMBL/GenBank/DDBJ databases">
        <title>Draft Genome Sequence of Paenibacillus sp. WST5.</title>
        <authorList>
            <person name="Bao Z."/>
        </authorList>
    </citation>
    <scope>NUCLEOTIDE SEQUENCE</scope>
    <source>
        <strain evidence="1">WST5</strain>
    </source>
</reference>
<protein>
    <submittedName>
        <fullName evidence="1">Uncharacterized protein</fullName>
    </submittedName>
</protein>
<dbReference type="EMBL" id="JACVVD010000005">
    <property type="protein sequence ID" value="MBD0381856.1"/>
    <property type="molecule type" value="Genomic_DNA"/>
</dbReference>
<dbReference type="AlphaFoldDB" id="A0A926KRL5"/>
<evidence type="ECO:0000313" key="2">
    <source>
        <dbReference type="Proteomes" id="UP000650466"/>
    </source>
</evidence>
<gene>
    <name evidence="1" type="ORF">ICC18_17155</name>
</gene>
<dbReference type="Proteomes" id="UP000650466">
    <property type="component" value="Unassembled WGS sequence"/>
</dbReference>
<proteinExistence type="predicted"/>
<evidence type="ECO:0000313" key="1">
    <source>
        <dbReference type="EMBL" id="MBD0381856.1"/>
    </source>
</evidence>
<name>A0A926KRL5_9BACL</name>
<accession>A0A926KRL5</accession>
<sequence length="69" mass="7515">MPESAGNEGSIIRYNVSVNDRCRTFHITGPTAGTRIHDNLVYIGPEWDIPLLLVSDWGGVTEEASSKGN</sequence>
<comment type="caution">
    <text evidence="1">The sequence shown here is derived from an EMBL/GenBank/DDBJ whole genome shotgun (WGS) entry which is preliminary data.</text>
</comment>